<dbReference type="PROSITE" id="PS50949">
    <property type="entry name" value="HTH_GNTR"/>
    <property type="match status" value="1"/>
</dbReference>
<dbReference type="InterPro" id="IPR036388">
    <property type="entry name" value="WH-like_DNA-bd_sf"/>
</dbReference>
<sequence length="212" mass="23313">MVISDQLRAKIEAQELVAGDRLPAERELVDEFGVARMTVRHALALLQDEGIIERRRGRTGGTFVRELPPFVDLNSTEDIAVQLSAQDVALSSTVTSSGTIKAPAAVELAFDLDSGTEVFAIETVYAVRGYPIAYETTYTLPSRDPHAFAELRRQDVIAPARPSEREQARLCVTGNTLLQRITRRVYAGDTLVSFSQISVRPDALQLRTSALN</sequence>
<evidence type="ECO:0000259" key="4">
    <source>
        <dbReference type="PROSITE" id="PS50949"/>
    </source>
</evidence>
<accession>A0A1Q2HYL0</accession>
<dbReference type="PANTHER" id="PTHR44846">
    <property type="entry name" value="MANNOSYL-D-GLYCERATE TRANSPORT/METABOLISM SYSTEM REPRESSOR MNGR-RELATED"/>
    <property type="match status" value="1"/>
</dbReference>
<dbReference type="GO" id="GO:0003677">
    <property type="term" value="F:DNA binding"/>
    <property type="evidence" value="ECO:0007669"/>
    <property type="project" value="UniProtKB-KW"/>
</dbReference>
<dbReference type="Gene3D" id="1.10.10.10">
    <property type="entry name" value="Winged helix-like DNA-binding domain superfamily/Winged helix DNA-binding domain"/>
    <property type="match status" value="1"/>
</dbReference>
<reference evidence="5 6" key="1">
    <citation type="submission" date="2016-12" db="EMBL/GenBank/DDBJ databases">
        <authorList>
            <person name="Song W.-J."/>
            <person name="Kurnit D.M."/>
        </authorList>
    </citation>
    <scope>NUCLEOTIDE SEQUENCE [LARGE SCALE GENOMIC DNA]</scope>
    <source>
        <strain evidence="5 6">DSM 30827</strain>
    </source>
</reference>
<dbReference type="SUPFAM" id="SSF46785">
    <property type="entry name" value="Winged helix' DNA-binding domain"/>
    <property type="match status" value="1"/>
</dbReference>
<dbReference type="InterPro" id="IPR028978">
    <property type="entry name" value="Chorismate_lyase_/UTRA_dom_sf"/>
</dbReference>
<evidence type="ECO:0000256" key="3">
    <source>
        <dbReference type="ARBA" id="ARBA00023163"/>
    </source>
</evidence>
<dbReference type="SMART" id="SM00866">
    <property type="entry name" value="UTRA"/>
    <property type="match status" value="1"/>
</dbReference>
<dbReference type="AlphaFoldDB" id="A0A1Q2HYL0"/>
<dbReference type="Gene3D" id="3.40.1410.10">
    <property type="entry name" value="Chorismate lyase-like"/>
    <property type="match status" value="1"/>
</dbReference>
<dbReference type="PRINTS" id="PR00035">
    <property type="entry name" value="HTHGNTR"/>
</dbReference>
<dbReference type="SUPFAM" id="SSF64288">
    <property type="entry name" value="Chorismate lyase-like"/>
    <property type="match status" value="1"/>
</dbReference>
<keyword evidence="3" id="KW-0804">Transcription</keyword>
<evidence type="ECO:0000256" key="1">
    <source>
        <dbReference type="ARBA" id="ARBA00023015"/>
    </source>
</evidence>
<evidence type="ECO:0000313" key="6">
    <source>
        <dbReference type="Proteomes" id="UP000217209"/>
    </source>
</evidence>
<organism evidence="5 6">
    <name type="scientific">Corynebacterium glaucum</name>
    <dbReference type="NCBI Taxonomy" id="187491"/>
    <lineage>
        <taxon>Bacteria</taxon>
        <taxon>Bacillati</taxon>
        <taxon>Actinomycetota</taxon>
        <taxon>Actinomycetes</taxon>
        <taxon>Mycobacteriales</taxon>
        <taxon>Corynebacteriaceae</taxon>
        <taxon>Corynebacterium</taxon>
    </lineage>
</organism>
<dbReference type="GO" id="GO:0045892">
    <property type="term" value="P:negative regulation of DNA-templated transcription"/>
    <property type="evidence" value="ECO:0007669"/>
    <property type="project" value="TreeGrafter"/>
</dbReference>
<dbReference type="Pfam" id="PF07702">
    <property type="entry name" value="UTRA"/>
    <property type="match status" value="1"/>
</dbReference>
<name>A0A1Q2HYL0_9CORY</name>
<evidence type="ECO:0000313" key="5">
    <source>
        <dbReference type="EMBL" id="AQQ15932.1"/>
    </source>
</evidence>
<dbReference type="GO" id="GO:0003700">
    <property type="term" value="F:DNA-binding transcription factor activity"/>
    <property type="evidence" value="ECO:0007669"/>
    <property type="project" value="InterPro"/>
</dbReference>
<dbReference type="SMART" id="SM00345">
    <property type="entry name" value="HTH_GNTR"/>
    <property type="match status" value="1"/>
</dbReference>
<dbReference type="InterPro" id="IPR050679">
    <property type="entry name" value="Bact_HTH_transcr_reg"/>
</dbReference>
<gene>
    <name evidence="5" type="primary">phnR</name>
    <name evidence="5" type="ORF">CGLAU_09915</name>
</gene>
<protein>
    <submittedName>
        <fullName evidence="5">Putative transcriptional regulator of 2-aminoethylphosphonate degradation operons</fullName>
    </submittedName>
</protein>
<dbReference type="InterPro" id="IPR036390">
    <property type="entry name" value="WH_DNA-bd_sf"/>
</dbReference>
<dbReference type="CDD" id="cd07377">
    <property type="entry name" value="WHTH_GntR"/>
    <property type="match status" value="1"/>
</dbReference>
<dbReference type="InterPro" id="IPR000524">
    <property type="entry name" value="Tscrpt_reg_HTH_GntR"/>
</dbReference>
<keyword evidence="6" id="KW-1185">Reference proteome</keyword>
<keyword evidence="2" id="KW-0238">DNA-binding</keyword>
<dbReference type="Pfam" id="PF00392">
    <property type="entry name" value="GntR"/>
    <property type="match status" value="1"/>
</dbReference>
<dbReference type="InterPro" id="IPR011663">
    <property type="entry name" value="UTRA"/>
</dbReference>
<proteinExistence type="predicted"/>
<dbReference type="EMBL" id="CP019688">
    <property type="protein sequence ID" value="AQQ15932.1"/>
    <property type="molecule type" value="Genomic_DNA"/>
</dbReference>
<dbReference type="PANTHER" id="PTHR44846:SF17">
    <property type="entry name" value="GNTR-FAMILY TRANSCRIPTIONAL REGULATOR"/>
    <property type="match status" value="1"/>
</dbReference>
<evidence type="ECO:0000256" key="2">
    <source>
        <dbReference type="ARBA" id="ARBA00023125"/>
    </source>
</evidence>
<feature type="domain" description="HTH gntR-type" evidence="4">
    <location>
        <begin position="1"/>
        <end position="67"/>
    </location>
</feature>
<dbReference type="KEGG" id="cgv:CGLAU_09915"/>
<keyword evidence="1" id="KW-0805">Transcription regulation</keyword>
<dbReference type="Proteomes" id="UP000217209">
    <property type="component" value="Chromosome"/>
</dbReference>